<evidence type="ECO:0000259" key="9">
    <source>
        <dbReference type="PROSITE" id="PS51177"/>
    </source>
</evidence>
<dbReference type="FunFam" id="2.40.30.20:FF:000003">
    <property type="entry name" value="Riboflavin synthase, alpha subunit"/>
    <property type="match status" value="1"/>
</dbReference>
<dbReference type="EMBL" id="BART01000263">
    <property type="protein sequence ID" value="GAG69123.1"/>
    <property type="molecule type" value="Genomic_DNA"/>
</dbReference>
<evidence type="ECO:0000256" key="1">
    <source>
        <dbReference type="ARBA" id="ARBA00000968"/>
    </source>
</evidence>
<dbReference type="AlphaFoldDB" id="X1A8P9"/>
<keyword evidence="6" id="KW-0686">Riboflavin biosynthesis</keyword>
<comment type="catalytic activity">
    <reaction evidence="1">
        <text>2 6,7-dimethyl-8-(1-D-ribityl)lumazine + H(+) = 5-amino-6-(D-ribitylamino)uracil + riboflavin</text>
        <dbReference type="Rhea" id="RHEA:20772"/>
        <dbReference type="ChEBI" id="CHEBI:15378"/>
        <dbReference type="ChEBI" id="CHEBI:15934"/>
        <dbReference type="ChEBI" id="CHEBI:57986"/>
        <dbReference type="ChEBI" id="CHEBI:58201"/>
        <dbReference type="EC" id="2.5.1.9"/>
    </reaction>
</comment>
<evidence type="ECO:0000256" key="4">
    <source>
        <dbReference type="ARBA" id="ARBA00012827"/>
    </source>
</evidence>
<evidence type="ECO:0000256" key="2">
    <source>
        <dbReference type="ARBA" id="ARBA00002803"/>
    </source>
</evidence>
<dbReference type="InterPro" id="IPR026017">
    <property type="entry name" value="Lumazine-bd_dom"/>
</dbReference>
<evidence type="ECO:0000256" key="3">
    <source>
        <dbReference type="ARBA" id="ARBA00004887"/>
    </source>
</evidence>
<feature type="domain" description="Lumazine-binding" evidence="9">
    <location>
        <begin position="1"/>
        <end position="96"/>
    </location>
</feature>
<dbReference type="Gene3D" id="2.40.30.20">
    <property type="match status" value="2"/>
</dbReference>
<name>X1A8P9_9ZZZZ</name>
<evidence type="ECO:0000256" key="6">
    <source>
        <dbReference type="ARBA" id="ARBA00022619"/>
    </source>
</evidence>
<accession>X1A8P9</accession>
<dbReference type="NCBIfam" id="TIGR00187">
    <property type="entry name" value="ribE"/>
    <property type="match status" value="1"/>
</dbReference>
<keyword evidence="7" id="KW-0808">Transferase</keyword>
<comment type="pathway">
    <text evidence="3">Cofactor biosynthesis; riboflavin biosynthesis; riboflavin from 2-hydroxy-3-oxobutyl phosphate and 5-amino-6-(D-ribitylamino)uracil: step 2/2.</text>
</comment>
<gene>
    <name evidence="10" type="ORF">S01H4_01445</name>
</gene>
<dbReference type="NCBIfam" id="NF009566">
    <property type="entry name" value="PRK13020.1"/>
    <property type="match status" value="1"/>
</dbReference>
<proteinExistence type="predicted"/>
<dbReference type="PANTHER" id="PTHR21098:SF12">
    <property type="entry name" value="RIBOFLAVIN SYNTHASE"/>
    <property type="match status" value="1"/>
</dbReference>
<dbReference type="GO" id="GO:0004746">
    <property type="term" value="F:riboflavin synthase activity"/>
    <property type="evidence" value="ECO:0007669"/>
    <property type="project" value="UniProtKB-EC"/>
</dbReference>
<dbReference type="Pfam" id="PF00677">
    <property type="entry name" value="Lum_binding"/>
    <property type="match status" value="2"/>
</dbReference>
<dbReference type="SUPFAM" id="SSF63380">
    <property type="entry name" value="Riboflavin synthase domain-like"/>
    <property type="match status" value="2"/>
</dbReference>
<evidence type="ECO:0000256" key="7">
    <source>
        <dbReference type="ARBA" id="ARBA00022679"/>
    </source>
</evidence>
<dbReference type="InterPro" id="IPR023366">
    <property type="entry name" value="ATP_synth_asu-like_sf"/>
</dbReference>
<evidence type="ECO:0000256" key="8">
    <source>
        <dbReference type="ARBA" id="ARBA00022737"/>
    </source>
</evidence>
<dbReference type="EC" id="2.5.1.9" evidence="4"/>
<dbReference type="PANTHER" id="PTHR21098">
    <property type="entry name" value="RIBOFLAVIN SYNTHASE ALPHA CHAIN"/>
    <property type="match status" value="1"/>
</dbReference>
<comment type="function">
    <text evidence="2">Catalyzes the dismutation of two molecules of 6,7-dimethyl-8-ribityllumazine, resulting in the formation of riboflavin and 5-amino-6-(D-ribitylamino)uracil.</text>
</comment>
<comment type="caution">
    <text evidence="10">The sequence shown here is derived from an EMBL/GenBank/DDBJ whole genome shotgun (WGS) entry which is preliminary data.</text>
</comment>
<reference evidence="10" key="1">
    <citation type="journal article" date="2014" name="Front. Microbiol.">
        <title>High frequency of phylogenetically diverse reductive dehalogenase-homologous genes in deep subseafloor sedimentary metagenomes.</title>
        <authorList>
            <person name="Kawai M."/>
            <person name="Futagami T."/>
            <person name="Toyoda A."/>
            <person name="Takaki Y."/>
            <person name="Nishi S."/>
            <person name="Hori S."/>
            <person name="Arai W."/>
            <person name="Tsubouchi T."/>
            <person name="Morono Y."/>
            <person name="Uchiyama I."/>
            <person name="Ito T."/>
            <person name="Fujiyama A."/>
            <person name="Inagaki F."/>
            <person name="Takami H."/>
        </authorList>
    </citation>
    <scope>NUCLEOTIDE SEQUENCE</scope>
    <source>
        <strain evidence="10">Expedition CK06-06</strain>
    </source>
</reference>
<evidence type="ECO:0000313" key="10">
    <source>
        <dbReference type="EMBL" id="GAG69123.1"/>
    </source>
</evidence>
<dbReference type="PIRSF" id="PIRSF000498">
    <property type="entry name" value="Riboflavin_syn_A"/>
    <property type="match status" value="1"/>
</dbReference>
<protein>
    <recommendedName>
        <fullName evidence="5">Riboflavin synthase</fullName>
        <ecNumber evidence="4">2.5.1.9</ecNumber>
    </recommendedName>
</protein>
<sequence>MFSGIIEEIGIVKKVRLSPEKSFIRIFCKKIYEDLKLGDSISVDGVCLTISEIGHGLFGVDILPETYEKTTLKYLKVGRKVNLERSITLGTLLGGHIVLGHVDEVGKIIKIKRERGSNIFEISHSPELAKYIVKKGSITVDGISLTIMDVFIRKFSINLIPYTLKNTTLGNKSINDNVNLEVDVLAKYCYKFISDRYKNTSDRYKNKEITNNNLKKKLKDLGIVS</sequence>
<dbReference type="GO" id="GO:0009231">
    <property type="term" value="P:riboflavin biosynthetic process"/>
    <property type="evidence" value="ECO:0007669"/>
    <property type="project" value="UniProtKB-KW"/>
</dbReference>
<dbReference type="InterPro" id="IPR001783">
    <property type="entry name" value="Lumazine-bd"/>
</dbReference>
<dbReference type="CDD" id="cd00402">
    <property type="entry name" value="Riboflavin_synthase_like"/>
    <property type="match status" value="1"/>
</dbReference>
<organism evidence="10">
    <name type="scientific">marine sediment metagenome</name>
    <dbReference type="NCBI Taxonomy" id="412755"/>
    <lineage>
        <taxon>unclassified sequences</taxon>
        <taxon>metagenomes</taxon>
        <taxon>ecological metagenomes</taxon>
    </lineage>
</organism>
<keyword evidence="8" id="KW-0677">Repeat</keyword>
<evidence type="ECO:0000256" key="5">
    <source>
        <dbReference type="ARBA" id="ARBA00013950"/>
    </source>
</evidence>
<dbReference type="InterPro" id="IPR017938">
    <property type="entry name" value="Riboflavin_synthase-like_b-brl"/>
</dbReference>
<dbReference type="PROSITE" id="PS51177">
    <property type="entry name" value="LUMAZINE_BIND"/>
    <property type="match status" value="2"/>
</dbReference>
<dbReference type="FunFam" id="2.40.30.20:FF:000004">
    <property type="entry name" value="Riboflavin synthase, alpha subunit"/>
    <property type="match status" value="1"/>
</dbReference>
<feature type="domain" description="Lumazine-binding" evidence="9">
    <location>
        <begin position="97"/>
        <end position="193"/>
    </location>
</feature>
<dbReference type="NCBIfam" id="NF006767">
    <property type="entry name" value="PRK09289.1"/>
    <property type="match status" value="1"/>
</dbReference>